<comment type="subcellular location">
    <subcellularLocation>
        <location evidence="1">Membrane</location>
        <topology evidence="1">Single-pass membrane protein</topology>
    </subcellularLocation>
</comment>
<keyword evidence="6 9" id="KW-1133">Transmembrane helix</keyword>
<protein>
    <submittedName>
        <fullName evidence="10">Protein glutamine dumper 4</fullName>
    </submittedName>
</protein>
<accession>A0A438EAQ4</accession>
<dbReference type="GO" id="GO:0006865">
    <property type="term" value="P:amino acid transport"/>
    <property type="evidence" value="ECO:0007669"/>
    <property type="project" value="UniProtKB-KW"/>
</dbReference>
<dbReference type="AlphaFoldDB" id="A0A438EAQ4"/>
<gene>
    <name evidence="10" type="primary">GDU4_2</name>
    <name evidence="10" type="ORF">CK203_081865</name>
</gene>
<feature type="region of interest" description="Disordered" evidence="8">
    <location>
        <begin position="48"/>
        <end position="100"/>
    </location>
</feature>
<reference evidence="10 11" key="1">
    <citation type="journal article" date="2018" name="PLoS Genet.">
        <title>Population sequencing reveals clonal diversity and ancestral inbreeding in the grapevine cultivar Chardonnay.</title>
        <authorList>
            <person name="Roach M.J."/>
            <person name="Johnson D.L."/>
            <person name="Bohlmann J."/>
            <person name="van Vuuren H.J."/>
            <person name="Jones S.J."/>
            <person name="Pretorius I.S."/>
            <person name="Schmidt S.A."/>
            <person name="Borneman A.R."/>
        </authorList>
    </citation>
    <scope>NUCLEOTIDE SEQUENCE [LARGE SCALE GENOMIC DNA]</scope>
    <source>
        <strain evidence="11">cv. Chardonnay</strain>
        <tissue evidence="10">Leaf</tissue>
    </source>
</reference>
<keyword evidence="3" id="KW-0813">Transport</keyword>
<feature type="transmembrane region" description="Helical" evidence="9">
    <location>
        <begin position="20"/>
        <end position="43"/>
    </location>
</feature>
<comment type="caution">
    <text evidence="10">The sequence shown here is derived from an EMBL/GenBank/DDBJ whole genome shotgun (WGS) entry which is preliminary data.</text>
</comment>
<evidence type="ECO:0000256" key="6">
    <source>
        <dbReference type="ARBA" id="ARBA00022989"/>
    </source>
</evidence>
<evidence type="ECO:0000256" key="1">
    <source>
        <dbReference type="ARBA" id="ARBA00004167"/>
    </source>
</evidence>
<proteinExistence type="inferred from homology"/>
<keyword evidence="5" id="KW-0029">Amino-acid transport</keyword>
<evidence type="ECO:0000256" key="7">
    <source>
        <dbReference type="ARBA" id="ARBA00023136"/>
    </source>
</evidence>
<feature type="compositionally biased region" description="Basic and acidic residues" evidence="8">
    <location>
        <begin position="56"/>
        <end position="72"/>
    </location>
</feature>
<evidence type="ECO:0000256" key="8">
    <source>
        <dbReference type="SAM" id="MobiDB-lite"/>
    </source>
</evidence>
<evidence type="ECO:0000313" key="11">
    <source>
        <dbReference type="Proteomes" id="UP000288805"/>
    </source>
</evidence>
<sequence length="100" mass="11014">MMPTNTTTKAAGFHQWNSPIPYLFCGLGLTLGLIALALVLLACSFRMSPSNSSTQEEEKPVKEVEKQTDMEPRFVVIMPGDDKPKFLAKPAASDRQSEQV</sequence>
<dbReference type="Proteomes" id="UP000288805">
    <property type="component" value="Unassembled WGS sequence"/>
</dbReference>
<comment type="similarity">
    <text evidence="2">Belongs to the GLUTAMINE DUMPER 1 (TC 9.B.60) family.</text>
</comment>
<name>A0A438EAQ4_VITVI</name>
<keyword evidence="7 9" id="KW-0472">Membrane</keyword>
<evidence type="ECO:0000256" key="5">
    <source>
        <dbReference type="ARBA" id="ARBA00022970"/>
    </source>
</evidence>
<dbReference type="GO" id="GO:0080143">
    <property type="term" value="P:regulation of amino acid export"/>
    <property type="evidence" value="ECO:0007669"/>
    <property type="project" value="InterPro"/>
</dbReference>
<evidence type="ECO:0000313" key="10">
    <source>
        <dbReference type="EMBL" id="RVW44749.1"/>
    </source>
</evidence>
<evidence type="ECO:0000256" key="4">
    <source>
        <dbReference type="ARBA" id="ARBA00022692"/>
    </source>
</evidence>
<dbReference type="PANTHER" id="PTHR33228:SF76">
    <property type="entry name" value="PROTEIN GLUTAMINE DUMPER 7"/>
    <property type="match status" value="1"/>
</dbReference>
<dbReference type="EMBL" id="QGNW01001343">
    <property type="protein sequence ID" value="RVW44749.1"/>
    <property type="molecule type" value="Genomic_DNA"/>
</dbReference>
<evidence type="ECO:0000256" key="2">
    <source>
        <dbReference type="ARBA" id="ARBA00009977"/>
    </source>
</evidence>
<keyword evidence="4 9" id="KW-0812">Transmembrane</keyword>
<organism evidence="10 11">
    <name type="scientific">Vitis vinifera</name>
    <name type="common">Grape</name>
    <dbReference type="NCBI Taxonomy" id="29760"/>
    <lineage>
        <taxon>Eukaryota</taxon>
        <taxon>Viridiplantae</taxon>
        <taxon>Streptophyta</taxon>
        <taxon>Embryophyta</taxon>
        <taxon>Tracheophyta</taxon>
        <taxon>Spermatophyta</taxon>
        <taxon>Magnoliopsida</taxon>
        <taxon>eudicotyledons</taxon>
        <taxon>Gunneridae</taxon>
        <taxon>Pentapetalae</taxon>
        <taxon>rosids</taxon>
        <taxon>Vitales</taxon>
        <taxon>Vitaceae</taxon>
        <taxon>Viteae</taxon>
        <taxon>Vitis</taxon>
    </lineage>
</organism>
<dbReference type="InterPro" id="IPR040359">
    <property type="entry name" value="GDU"/>
</dbReference>
<evidence type="ECO:0000256" key="3">
    <source>
        <dbReference type="ARBA" id="ARBA00022448"/>
    </source>
</evidence>
<dbReference type="PANTHER" id="PTHR33228">
    <property type="entry name" value="PROTEIN GLUTAMINE DUMPER 4-RELATED"/>
    <property type="match status" value="1"/>
</dbReference>
<evidence type="ECO:0000256" key="9">
    <source>
        <dbReference type="SAM" id="Phobius"/>
    </source>
</evidence>
<dbReference type="GO" id="GO:0016020">
    <property type="term" value="C:membrane"/>
    <property type="evidence" value="ECO:0007669"/>
    <property type="project" value="UniProtKB-SubCell"/>
</dbReference>